<dbReference type="InterPro" id="IPR013563">
    <property type="entry name" value="Oligopep_ABC_C"/>
</dbReference>
<comment type="subcellular location">
    <subcellularLocation>
        <location evidence="1">Cell inner membrane</location>
        <topology evidence="1">Peripheral membrane protein</topology>
    </subcellularLocation>
</comment>
<keyword evidence="4" id="KW-1003">Cell membrane</keyword>
<dbReference type="InterPro" id="IPR017871">
    <property type="entry name" value="ABC_transporter-like_CS"/>
</dbReference>
<dbReference type="NCBIfam" id="NF008453">
    <property type="entry name" value="PRK11308.1"/>
    <property type="match status" value="2"/>
</dbReference>
<dbReference type="PROSITE" id="PS00211">
    <property type="entry name" value="ABC_TRANSPORTER_1"/>
    <property type="match status" value="2"/>
</dbReference>
<evidence type="ECO:0000256" key="4">
    <source>
        <dbReference type="ARBA" id="ARBA00022475"/>
    </source>
</evidence>
<dbReference type="InterPro" id="IPR027417">
    <property type="entry name" value="P-loop_NTPase"/>
</dbReference>
<accession>B8IB52</accession>
<evidence type="ECO:0000256" key="5">
    <source>
        <dbReference type="ARBA" id="ARBA00022741"/>
    </source>
</evidence>
<evidence type="ECO:0000256" key="3">
    <source>
        <dbReference type="ARBA" id="ARBA00022448"/>
    </source>
</evidence>
<dbReference type="Gene3D" id="3.40.50.300">
    <property type="entry name" value="P-loop containing nucleotide triphosphate hydrolases"/>
    <property type="match status" value="2"/>
</dbReference>
<evidence type="ECO:0000313" key="9">
    <source>
        <dbReference type="EMBL" id="ACL55445.1"/>
    </source>
</evidence>
<dbReference type="NCBIfam" id="NF007739">
    <property type="entry name" value="PRK10419.1"/>
    <property type="match status" value="2"/>
</dbReference>
<evidence type="ECO:0000256" key="7">
    <source>
        <dbReference type="ARBA" id="ARBA00023136"/>
    </source>
</evidence>
<dbReference type="InterPro" id="IPR003593">
    <property type="entry name" value="AAA+_ATPase"/>
</dbReference>
<keyword evidence="5" id="KW-0547">Nucleotide-binding</keyword>
<keyword evidence="3" id="KW-0813">Transport</keyword>
<proteinExistence type="inferred from homology"/>
<dbReference type="Pfam" id="PF00005">
    <property type="entry name" value="ABC_tran"/>
    <property type="match status" value="2"/>
</dbReference>
<reference evidence="9 10" key="1">
    <citation type="submission" date="2009-01" db="EMBL/GenBank/DDBJ databases">
        <title>Complete sequence of chromosome of Methylobacterium nodulans ORS 2060.</title>
        <authorList>
            <consortium name="US DOE Joint Genome Institute"/>
            <person name="Lucas S."/>
            <person name="Copeland A."/>
            <person name="Lapidus A."/>
            <person name="Glavina del Rio T."/>
            <person name="Dalin E."/>
            <person name="Tice H."/>
            <person name="Bruce D."/>
            <person name="Goodwin L."/>
            <person name="Pitluck S."/>
            <person name="Sims D."/>
            <person name="Brettin T."/>
            <person name="Detter J.C."/>
            <person name="Han C."/>
            <person name="Larimer F."/>
            <person name="Land M."/>
            <person name="Hauser L."/>
            <person name="Kyrpides N."/>
            <person name="Ivanova N."/>
            <person name="Marx C.J."/>
            <person name="Richardson P."/>
        </authorList>
    </citation>
    <scope>NUCLEOTIDE SEQUENCE [LARGE SCALE GENOMIC DNA]</scope>
    <source>
        <strain evidence="10">LMG 21967 / CNCM I-2342 / ORS 2060</strain>
    </source>
</reference>
<dbReference type="SUPFAM" id="SSF52540">
    <property type="entry name" value="P-loop containing nucleoside triphosphate hydrolases"/>
    <property type="match status" value="2"/>
</dbReference>
<dbReference type="PANTHER" id="PTHR43297:SF2">
    <property type="entry name" value="DIPEPTIDE TRANSPORT ATP-BINDING PROTEIN DPPD"/>
    <property type="match status" value="1"/>
</dbReference>
<organism evidence="9 10">
    <name type="scientific">Methylobacterium nodulans (strain LMG 21967 / CNCM I-2342 / ORS 2060)</name>
    <dbReference type="NCBI Taxonomy" id="460265"/>
    <lineage>
        <taxon>Bacteria</taxon>
        <taxon>Pseudomonadati</taxon>
        <taxon>Pseudomonadota</taxon>
        <taxon>Alphaproteobacteria</taxon>
        <taxon>Hyphomicrobiales</taxon>
        <taxon>Methylobacteriaceae</taxon>
        <taxon>Methylobacterium</taxon>
    </lineage>
</organism>
<dbReference type="PANTHER" id="PTHR43297">
    <property type="entry name" value="OLIGOPEPTIDE TRANSPORT ATP-BINDING PROTEIN APPD"/>
    <property type="match status" value="1"/>
</dbReference>
<dbReference type="GO" id="GO:0015833">
    <property type="term" value="P:peptide transport"/>
    <property type="evidence" value="ECO:0007669"/>
    <property type="project" value="InterPro"/>
</dbReference>
<dbReference type="Pfam" id="PF08352">
    <property type="entry name" value="oligo_HPY"/>
    <property type="match status" value="2"/>
</dbReference>
<dbReference type="PROSITE" id="PS50893">
    <property type="entry name" value="ABC_TRANSPORTER_2"/>
    <property type="match status" value="2"/>
</dbReference>
<dbReference type="GO" id="GO:0016887">
    <property type="term" value="F:ATP hydrolysis activity"/>
    <property type="evidence" value="ECO:0007669"/>
    <property type="project" value="InterPro"/>
</dbReference>
<keyword evidence="6" id="KW-0067">ATP-binding</keyword>
<feature type="domain" description="ABC transporter" evidence="8">
    <location>
        <begin position="279"/>
        <end position="526"/>
    </location>
</feature>
<evidence type="ECO:0000259" key="8">
    <source>
        <dbReference type="PROSITE" id="PS50893"/>
    </source>
</evidence>
<dbReference type="GO" id="GO:0005524">
    <property type="term" value="F:ATP binding"/>
    <property type="evidence" value="ECO:0007669"/>
    <property type="project" value="UniProtKB-KW"/>
</dbReference>
<dbReference type="FunFam" id="3.40.50.300:FF:000016">
    <property type="entry name" value="Oligopeptide ABC transporter ATP-binding component"/>
    <property type="match status" value="1"/>
</dbReference>
<dbReference type="AlphaFoldDB" id="B8IB52"/>
<dbReference type="HOGENOM" id="CLU_000604_86_2_5"/>
<evidence type="ECO:0000256" key="1">
    <source>
        <dbReference type="ARBA" id="ARBA00004417"/>
    </source>
</evidence>
<dbReference type="SMART" id="SM00382">
    <property type="entry name" value="AAA"/>
    <property type="match status" value="2"/>
</dbReference>
<dbReference type="InterPro" id="IPR050388">
    <property type="entry name" value="ABC_Ni/Peptide_Import"/>
</dbReference>
<gene>
    <name evidence="9" type="ordered locus">Mnod_0403</name>
</gene>
<protein>
    <submittedName>
        <fullName evidence="9">ABC transporter related</fullName>
    </submittedName>
</protein>
<keyword evidence="7" id="KW-0472">Membrane</keyword>
<sequence length="550" mass="59243">MTAPVLEIRDLAIPLPLRADRAYAVEGVSLAVAPGEILCVVGESGSGKSVTAHAVMGLLPPVLKPSRGEILLQGEDVLKATPARLRGLRGGRMAMVFQEPMTALNPVLTVGAQIDEILEAHADRLGAAERRARVIALMRDVHLPDPERMAGAYPHQLSGGQRQRVMIAMALANDPALIIADEPTTALDVTTQAQILRLLRELQARREAGILFITHDFGVVAEIADRVAVMQGGRLVEAGPAREVLHHPQDPYTRMLIAAVPSATPPPPRQRPAAQAPVLTVRDLEKTYGGSLFSRAGRHVRALDGVSLALKPGETLGIVGESGSGKSTLARCIARFVDPSSGEIRLDGTDIARLSDRALHPYRRRVQVIFQDPYRSLNPRRTVGQSITEGPRNYGMARDEALARARRLIGLVGLDADALDRFPHEFSGGQRQRIAIARALAMEPDLLIADEAVSALDVSVQAQVLDLLEEVRERLNLAILFITHDLRVAARLCDHLIVMLNGRVVEEGETAALFSDPRHDYTKALFAAAPGASALRPEAGPRAANAAPPQ</sequence>
<dbReference type="EMBL" id="CP001349">
    <property type="protein sequence ID" value="ACL55445.1"/>
    <property type="molecule type" value="Genomic_DNA"/>
</dbReference>
<evidence type="ECO:0000256" key="6">
    <source>
        <dbReference type="ARBA" id="ARBA00022840"/>
    </source>
</evidence>
<dbReference type="Proteomes" id="UP000008207">
    <property type="component" value="Chromosome"/>
</dbReference>
<dbReference type="GO" id="GO:0005886">
    <property type="term" value="C:plasma membrane"/>
    <property type="evidence" value="ECO:0007669"/>
    <property type="project" value="UniProtKB-SubCell"/>
</dbReference>
<dbReference type="CDD" id="cd03257">
    <property type="entry name" value="ABC_NikE_OppD_transporters"/>
    <property type="match status" value="2"/>
</dbReference>
<name>B8IB52_METNO</name>
<comment type="similarity">
    <text evidence="2">Belongs to the ABC transporter superfamily.</text>
</comment>
<dbReference type="KEGG" id="mno:Mnod_0403"/>
<evidence type="ECO:0000313" key="10">
    <source>
        <dbReference type="Proteomes" id="UP000008207"/>
    </source>
</evidence>
<dbReference type="eggNOG" id="COG4172">
    <property type="taxonomic scope" value="Bacteria"/>
</dbReference>
<dbReference type="InterPro" id="IPR003439">
    <property type="entry name" value="ABC_transporter-like_ATP-bd"/>
</dbReference>
<keyword evidence="10" id="KW-1185">Reference proteome</keyword>
<dbReference type="GO" id="GO:0055085">
    <property type="term" value="P:transmembrane transport"/>
    <property type="evidence" value="ECO:0007669"/>
    <property type="project" value="UniProtKB-ARBA"/>
</dbReference>
<evidence type="ECO:0000256" key="2">
    <source>
        <dbReference type="ARBA" id="ARBA00005417"/>
    </source>
</evidence>
<dbReference type="RefSeq" id="WP_015927156.1">
    <property type="nucleotide sequence ID" value="NC_011894.1"/>
</dbReference>
<feature type="domain" description="ABC transporter" evidence="8">
    <location>
        <begin position="6"/>
        <end position="257"/>
    </location>
</feature>
<dbReference type="OrthoDB" id="9802264at2"/>
<dbReference type="STRING" id="460265.Mnod_0403"/>